<comment type="caution">
    <text evidence="1">The sequence shown here is derived from an EMBL/GenBank/DDBJ whole genome shotgun (WGS) entry which is preliminary data.</text>
</comment>
<evidence type="ECO:0000313" key="1">
    <source>
        <dbReference type="EMBL" id="CAG7836939.1"/>
    </source>
</evidence>
<dbReference type="AlphaFoldDB" id="A0A8J2PXD9"/>
<name>A0A8J2PXD9_9HEXA</name>
<protein>
    <submittedName>
        <fullName evidence="1">Uncharacterized protein</fullName>
    </submittedName>
</protein>
<organism evidence="1 2">
    <name type="scientific">Allacma fusca</name>
    <dbReference type="NCBI Taxonomy" id="39272"/>
    <lineage>
        <taxon>Eukaryota</taxon>
        <taxon>Metazoa</taxon>
        <taxon>Ecdysozoa</taxon>
        <taxon>Arthropoda</taxon>
        <taxon>Hexapoda</taxon>
        <taxon>Collembola</taxon>
        <taxon>Symphypleona</taxon>
        <taxon>Sminthuridae</taxon>
        <taxon>Allacma</taxon>
    </lineage>
</organism>
<dbReference type="EMBL" id="CAJVCH010571213">
    <property type="protein sequence ID" value="CAG7836939.1"/>
    <property type="molecule type" value="Genomic_DNA"/>
</dbReference>
<keyword evidence="2" id="KW-1185">Reference proteome</keyword>
<reference evidence="1" key="1">
    <citation type="submission" date="2021-06" db="EMBL/GenBank/DDBJ databases">
        <authorList>
            <person name="Hodson N. C."/>
            <person name="Mongue J. A."/>
            <person name="Jaron S. K."/>
        </authorList>
    </citation>
    <scope>NUCLEOTIDE SEQUENCE</scope>
</reference>
<dbReference type="Proteomes" id="UP000708208">
    <property type="component" value="Unassembled WGS sequence"/>
</dbReference>
<accession>A0A8J2PXD9</accession>
<sequence>MNAQNVTIPLEKFFWIKCKYSGGFPHIFAKRTTSSPGKISVRASICTYVDEEGIVVLSQCRTFFFKEQYIPILIKLKDFWKRLSELQTTSESELNAYTSIRNGED</sequence>
<gene>
    <name evidence="1" type="ORF">AFUS01_LOCUS46126</name>
</gene>
<proteinExistence type="predicted"/>
<evidence type="ECO:0000313" key="2">
    <source>
        <dbReference type="Proteomes" id="UP000708208"/>
    </source>
</evidence>